<dbReference type="Pfam" id="PF02738">
    <property type="entry name" value="MoCoBD_1"/>
    <property type="match status" value="1"/>
</dbReference>
<dbReference type="InterPro" id="IPR037165">
    <property type="entry name" value="AldOxase/xan_DH_Mopterin-bd_sf"/>
</dbReference>
<evidence type="ECO:0000313" key="4">
    <source>
        <dbReference type="Proteomes" id="UP000183038"/>
    </source>
</evidence>
<dbReference type="GO" id="GO:0016491">
    <property type="term" value="F:oxidoreductase activity"/>
    <property type="evidence" value="ECO:0007669"/>
    <property type="project" value="InterPro"/>
</dbReference>
<gene>
    <name evidence="3" type="ORF">SAMN05192540_1923</name>
</gene>
<dbReference type="RefSeq" id="WP_074672213.1">
    <property type="nucleotide sequence ID" value="NZ_FNTB01000001.1"/>
</dbReference>
<evidence type="ECO:0000259" key="2">
    <source>
        <dbReference type="SMART" id="SM01008"/>
    </source>
</evidence>
<dbReference type="InterPro" id="IPR012368">
    <property type="entry name" value="OxRdtase_Mopterin-bd_su_IorB"/>
</dbReference>
<feature type="domain" description="Aldehyde oxidase/xanthine dehydrogenase a/b hammerhead" evidence="2">
    <location>
        <begin position="218"/>
        <end position="296"/>
    </location>
</feature>
<protein>
    <submittedName>
        <fullName evidence="3">Isoquinoline 1-oxidoreductase, beta subunit</fullName>
    </submittedName>
</protein>
<evidence type="ECO:0000313" key="3">
    <source>
        <dbReference type="EMBL" id="SEB93278.1"/>
    </source>
</evidence>
<dbReference type="PANTHER" id="PTHR47495:SF2">
    <property type="entry name" value="ALDEHYDE DEHYDROGENASE"/>
    <property type="match status" value="1"/>
</dbReference>
<dbReference type="OrthoDB" id="9767994at2"/>
<proteinExistence type="predicted"/>
<dbReference type="PANTHER" id="PTHR47495">
    <property type="entry name" value="ALDEHYDE DEHYDROGENASE"/>
    <property type="match status" value="1"/>
</dbReference>
<keyword evidence="1" id="KW-0472">Membrane</keyword>
<feature type="transmembrane region" description="Helical" evidence="1">
    <location>
        <begin position="16"/>
        <end position="35"/>
    </location>
</feature>
<dbReference type="Gene3D" id="3.90.1170.50">
    <property type="entry name" value="Aldehyde oxidase/xanthine dehydrogenase, a/b hammerhead"/>
    <property type="match status" value="1"/>
</dbReference>
<dbReference type="Pfam" id="PF20256">
    <property type="entry name" value="MoCoBD_2"/>
    <property type="match status" value="2"/>
</dbReference>
<reference evidence="3 4" key="1">
    <citation type="submission" date="2016-10" db="EMBL/GenBank/DDBJ databases">
        <authorList>
            <person name="de Groot N.N."/>
        </authorList>
    </citation>
    <scope>NUCLEOTIDE SEQUENCE [LARGE SCALE GENOMIC DNA]</scope>
    <source>
        <strain evidence="3 4">MAR_2009_71</strain>
    </source>
</reference>
<dbReference type="SMART" id="SM01008">
    <property type="entry name" value="Ald_Xan_dh_C"/>
    <property type="match status" value="1"/>
</dbReference>
<dbReference type="InterPro" id="IPR000674">
    <property type="entry name" value="Ald_Oxase/Xan_DH_a/b"/>
</dbReference>
<dbReference type="InterPro" id="IPR052516">
    <property type="entry name" value="N-heterocyclic_Hydroxylase"/>
</dbReference>
<accession>A0A1H4NEM7</accession>
<keyword evidence="1" id="KW-1133">Transmembrane helix</keyword>
<name>A0A1H4NEM7_9FLAO</name>
<dbReference type="InterPro" id="IPR046867">
    <property type="entry name" value="AldOxase/xan_DH_MoCoBD2"/>
</dbReference>
<organism evidence="3 4">
    <name type="scientific">Maribacter dokdonensis</name>
    <dbReference type="NCBI Taxonomy" id="320912"/>
    <lineage>
        <taxon>Bacteria</taxon>
        <taxon>Pseudomonadati</taxon>
        <taxon>Bacteroidota</taxon>
        <taxon>Flavobacteriia</taxon>
        <taxon>Flavobacteriales</taxon>
        <taxon>Flavobacteriaceae</taxon>
        <taxon>Maribacter</taxon>
    </lineage>
</organism>
<dbReference type="PIRSF" id="PIRSF036389">
    <property type="entry name" value="IOR_B"/>
    <property type="match status" value="1"/>
</dbReference>
<evidence type="ECO:0000256" key="1">
    <source>
        <dbReference type="SAM" id="Phobius"/>
    </source>
</evidence>
<dbReference type="SUPFAM" id="SSF56003">
    <property type="entry name" value="Molybdenum cofactor-binding domain"/>
    <property type="match status" value="2"/>
</dbReference>
<dbReference type="AlphaFoldDB" id="A0A1H4NEM7"/>
<dbReference type="EMBL" id="FNTB01000001">
    <property type="protein sequence ID" value="SEB93278.1"/>
    <property type="molecule type" value="Genomic_DNA"/>
</dbReference>
<dbReference type="Gene3D" id="3.30.365.10">
    <property type="entry name" value="Aldehyde oxidase/xanthine dehydrogenase, molybdopterin binding domain"/>
    <property type="match status" value="4"/>
</dbReference>
<dbReference type="Proteomes" id="UP000183038">
    <property type="component" value="Unassembled WGS sequence"/>
</dbReference>
<dbReference type="InterPro" id="IPR008274">
    <property type="entry name" value="AldOxase/xan_DH_MoCoBD1"/>
</dbReference>
<sequence length="726" mass="78548">MADKKNGSKKVSRRKFLIKGGLGAIGVVAIGAYIFRNPIRRQILGVVNSLEAPYTDNTDQPMVWFEVNSDNTIVLHSPKMEMGQGTFTGIAQMAAEELMVGIEQIHVVHAVSATGNVDSFATGGSTSISGLWQPLRELAAMLRVMLLNEAARKMNINVEELTIDKGIISGAGDKMTYAQVAEGVVDWEIPDVPVLKDAKDYKYIGKPISRVDLDAKVYGDPIFGMDAEMQEMLYGAVVRPTKIGATFVSADIKEAEGMPGVVKIIVENDFVGVIANSIIEAEHAKEAIKVVWESYEDLSTADIIGMMTVGNGNSMVIQKNGQSLVEDDDFETLEFRSPIGAHAQIEPNGVVASVEGDKATVKISTQVVSITRKELAKRLDIDVENVNIIPTYLGGGFGRRLHTPHAVQAALMSKAVGKPVKYFFSRKEEFQHDMFRPPTHHVIKGKLNAEGFLEALEHDFVSGDVATDSALIPNALTNFLGADVGAIRGGFIQYTAVPNFKAVHWHVTLPFATSWWRSLGLLANTFAMESFMDEMAIKAKKNAVDFRLALIGDDAIDVRLKNVIQAAAEKANYTEDIIDGRAMGFAASIDANTPCAQVAEVSVVGNEIIVHKVTVAMDPGLAVNPDQIRAQCEGSVIMGMSAVLYEKMEVENGELTPTIYGPYQMALMKNAPKEIDVVLLQGKDTPGAVGEPPLGPIGAAIANAVRRLTGERLTELPLKISKNNLS</sequence>
<keyword evidence="1" id="KW-0812">Transmembrane</keyword>